<dbReference type="PANTHER" id="PTHR43391">
    <property type="entry name" value="RETINOL DEHYDROGENASE-RELATED"/>
    <property type="match status" value="1"/>
</dbReference>
<dbReference type="Gene3D" id="3.40.50.720">
    <property type="entry name" value="NAD(P)-binding Rossmann-like Domain"/>
    <property type="match status" value="1"/>
</dbReference>
<evidence type="ECO:0000256" key="3">
    <source>
        <dbReference type="ARBA" id="ARBA00023002"/>
    </source>
</evidence>
<accession>A0ABN7IGJ9</accession>
<evidence type="ECO:0000256" key="4">
    <source>
        <dbReference type="RuleBase" id="RU000363"/>
    </source>
</evidence>
<comment type="caution">
    <text evidence="5">The sequence shown here is derived from an EMBL/GenBank/DDBJ whole genome shotgun (WGS) entry which is preliminary data.</text>
</comment>
<dbReference type="EC" id="1.1.1.340" evidence="5"/>
<proteinExistence type="inferred from homology"/>
<organism evidence="5 6">
    <name type="scientific">Paraburkholderia hiiakae</name>
    <dbReference type="NCBI Taxonomy" id="1081782"/>
    <lineage>
        <taxon>Bacteria</taxon>
        <taxon>Pseudomonadati</taxon>
        <taxon>Pseudomonadota</taxon>
        <taxon>Betaproteobacteria</taxon>
        <taxon>Burkholderiales</taxon>
        <taxon>Burkholderiaceae</taxon>
        <taxon>Paraburkholderia</taxon>
    </lineage>
</organism>
<protein>
    <submittedName>
        <fullName evidence="5">1-deoxy-11-beta-hydroxypentalenate dehydrogenase</fullName>
        <ecNumber evidence="5">1.1.1.340</ecNumber>
    </submittedName>
</protein>
<evidence type="ECO:0000313" key="6">
    <source>
        <dbReference type="Proteomes" id="UP000656319"/>
    </source>
</evidence>
<dbReference type="GO" id="GO:0016491">
    <property type="term" value="F:oxidoreductase activity"/>
    <property type="evidence" value="ECO:0007669"/>
    <property type="project" value="UniProtKB-KW"/>
</dbReference>
<dbReference type="PRINTS" id="PR00080">
    <property type="entry name" value="SDRFAMILY"/>
</dbReference>
<sequence length="279" mass="29934">MDLEGKVAIVTGAGSGIGSGVATAFARAGMSVAVADIRRDALDGVVAAIEAEGAKALPLQVDVSDLASVQAAADAVERRFGKLHVAVNNAGVAMHGVPVEQLESADWDWVIGVNVYGVLHGMKVFLPRIRAHGEGGHLVNTASIGGFQVRPGWNTGAYSMTKYAVVAISEALEQDLEGSGIGVSVLCPAAVRTNLDQSASARPDRFGGAFERPQNHFLRDLVKDGLTPEQVGERVLLAIRQREFYVFTHSAPRQWIDERHARLMQAFDRAEQWERSRQA</sequence>
<keyword evidence="2" id="KW-0521">NADP</keyword>
<dbReference type="CDD" id="cd05233">
    <property type="entry name" value="SDR_c"/>
    <property type="match status" value="1"/>
</dbReference>
<dbReference type="PRINTS" id="PR00081">
    <property type="entry name" value="GDHRDH"/>
</dbReference>
<gene>
    <name evidence="5" type="primary">ptlF</name>
    <name evidence="5" type="ORF">LMG27952_06869</name>
</gene>
<name>A0ABN7IGJ9_9BURK</name>
<dbReference type="Pfam" id="PF00106">
    <property type="entry name" value="adh_short"/>
    <property type="match status" value="1"/>
</dbReference>
<evidence type="ECO:0000313" key="5">
    <source>
        <dbReference type="EMBL" id="CAD6559461.1"/>
    </source>
</evidence>
<evidence type="ECO:0000256" key="1">
    <source>
        <dbReference type="ARBA" id="ARBA00006484"/>
    </source>
</evidence>
<comment type="similarity">
    <text evidence="1 4">Belongs to the short-chain dehydrogenases/reductases (SDR) family.</text>
</comment>
<dbReference type="EMBL" id="CAJHCQ010000027">
    <property type="protein sequence ID" value="CAD6559461.1"/>
    <property type="molecule type" value="Genomic_DNA"/>
</dbReference>
<dbReference type="RefSeq" id="WP_201700310.1">
    <property type="nucleotide sequence ID" value="NZ_CAJHCQ010000027.1"/>
</dbReference>
<dbReference type="Proteomes" id="UP000656319">
    <property type="component" value="Unassembled WGS sequence"/>
</dbReference>
<keyword evidence="6" id="KW-1185">Reference proteome</keyword>
<reference evidence="5 6" key="1">
    <citation type="submission" date="2020-10" db="EMBL/GenBank/DDBJ databases">
        <authorList>
            <person name="Peeters C."/>
        </authorList>
    </citation>
    <scope>NUCLEOTIDE SEQUENCE [LARGE SCALE GENOMIC DNA]</scope>
    <source>
        <strain evidence="5 6">LMG 27952</strain>
    </source>
</reference>
<dbReference type="SUPFAM" id="SSF51735">
    <property type="entry name" value="NAD(P)-binding Rossmann-fold domains"/>
    <property type="match status" value="1"/>
</dbReference>
<dbReference type="InterPro" id="IPR036291">
    <property type="entry name" value="NAD(P)-bd_dom_sf"/>
</dbReference>
<evidence type="ECO:0000256" key="2">
    <source>
        <dbReference type="ARBA" id="ARBA00022857"/>
    </source>
</evidence>
<keyword evidence="3 5" id="KW-0560">Oxidoreductase</keyword>
<dbReference type="InterPro" id="IPR002347">
    <property type="entry name" value="SDR_fam"/>
</dbReference>
<dbReference type="PANTHER" id="PTHR43391:SF14">
    <property type="entry name" value="DEHYDROGENASE_REDUCTASE SDR FAMILY PROTEIN 7-LIKE"/>
    <property type="match status" value="1"/>
</dbReference>